<dbReference type="GeneID" id="17354830"/>
<dbReference type="Proteomes" id="UP000008141">
    <property type="component" value="Unassembled WGS sequence"/>
</dbReference>
<feature type="repeat" description="ANK" evidence="3">
    <location>
        <begin position="55"/>
        <end position="77"/>
    </location>
</feature>
<dbReference type="PANTHER" id="PTHR24198">
    <property type="entry name" value="ANKYRIN REPEAT AND PROTEIN KINASE DOMAIN-CONTAINING PROTEIN"/>
    <property type="match status" value="1"/>
</dbReference>
<proteinExistence type="predicted"/>
<reference evidence="4 5" key="1">
    <citation type="journal article" date="2010" name="Plant Cell">
        <title>The Chlorella variabilis NC64A genome reveals adaptation to photosymbiosis, coevolution with viruses, and cryptic sex.</title>
        <authorList>
            <person name="Blanc G."/>
            <person name="Duncan G."/>
            <person name="Agarkova I."/>
            <person name="Borodovsky M."/>
            <person name="Gurnon J."/>
            <person name="Kuo A."/>
            <person name="Lindquist E."/>
            <person name="Lucas S."/>
            <person name="Pangilinan J."/>
            <person name="Polle J."/>
            <person name="Salamov A."/>
            <person name="Terry A."/>
            <person name="Yamada T."/>
            <person name="Dunigan D.D."/>
            <person name="Grigoriev I.V."/>
            <person name="Claverie J.M."/>
            <person name="Van Etten J.L."/>
        </authorList>
    </citation>
    <scope>NUCLEOTIDE SEQUENCE [LARGE SCALE GENOMIC DNA]</scope>
    <source>
        <strain evidence="4 5">NC64A</strain>
    </source>
</reference>
<accession>E1ZG89</accession>
<dbReference type="Pfam" id="PF12796">
    <property type="entry name" value="Ank_2"/>
    <property type="match status" value="1"/>
</dbReference>
<dbReference type="PROSITE" id="PS50297">
    <property type="entry name" value="ANK_REP_REGION"/>
    <property type="match status" value="1"/>
</dbReference>
<evidence type="ECO:0000256" key="3">
    <source>
        <dbReference type="PROSITE-ProRule" id="PRU00023"/>
    </source>
</evidence>
<dbReference type="SUPFAM" id="SSF48403">
    <property type="entry name" value="Ankyrin repeat"/>
    <property type="match status" value="1"/>
</dbReference>
<evidence type="ECO:0000256" key="1">
    <source>
        <dbReference type="ARBA" id="ARBA00022737"/>
    </source>
</evidence>
<dbReference type="Gene3D" id="1.25.40.20">
    <property type="entry name" value="Ankyrin repeat-containing domain"/>
    <property type="match status" value="1"/>
</dbReference>
<dbReference type="AlphaFoldDB" id="E1ZG89"/>
<organism evidence="5">
    <name type="scientific">Chlorella variabilis</name>
    <name type="common">Green alga</name>
    <dbReference type="NCBI Taxonomy" id="554065"/>
    <lineage>
        <taxon>Eukaryota</taxon>
        <taxon>Viridiplantae</taxon>
        <taxon>Chlorophyta</taxon>
        <taxon>core chlorophytes</taxon>
        <taxon>Trebouxiophyceae</taxon>
        <taxon>Chlorellales</taxon>
        <taxon>Chlorellaceae</taxon>
        <taxon>Chlorella clade</taxon>
        <taxon>Chlorella</taxon>
    </lineage>
</organism>
<keyword evidence="1" id="KW-0677">Repeat</keyword>
<dbReference type="PROSITE" id="PS50088">
    <property type="entry name" value="ANK_REPEAT"/>
    <property type="match status" value="1"/>
</dbReference>
<dbReference type="InParanoid" id="E1ZG89"/>
<dbReference type="OrthoDB" id="1847170at2759"/>
<protein>
    <submittedName>
        <fullName evidence="4">Expressed protein</fullName>
    </submittedName>
</protein>
<evidence type="ECO:0000313" key="4">
    <source>
        <dbReference type="EMBL" id="EFN55251.1"/>
    </source>
</evidence>
<gene>
    <name evidence="4" type="ORF">CHLNCDRAFT_134583</name>
</gene>
<dbReference type="RefSeq" id="XP_005847353.1">
    <property type="nucleotide sequence ID" value="XM_005847291.1"/>
</dbReference>
<evidence type="ECO:0000313" key="5">
    <source>
        <dbReference type="Proteomes" id="UP000008141"/>
    </source>
</evidence>
<keyword evidence="5" id="KW-1185">Reference proteome</keyword>
<dbReference type="EMBL" id="GL433845">
    <property type="protein sequence ID" value="EFN55251.1"/>
    <property type="molecule type" value="Genomic_DNA"/>
</dbReference>
<dbReference type="InterPro" id="IPR002110">
    <property type="entry name" value="Ankyrin_rpt"/>
</dbReference>
<dbReference type="KEGG" id="cvr:CHLNCDRAFT_134583"/>
<sequence length="133" mass="13737">MDLYVAARAGDEQAVRELLAAGAATEAAAAGTGHVDVVRQLLQAAPATVSAVDMLGFTPLHTAAWDGHSAVVQLLLEAAPEAGWLVGRLGQEQRARLRTAALSLGRAAALLHGALALPAEVNHRILARALEQP</sequence>
<dbReference type="InterPro" id="IPR036770">
    <property type="entry name" value="Ankyrin_rpt-contain_sf"/>
</dbReference>
<keyword evidence="2 3" id="KW-0040">ANK repeat</keyword>
<dbReference type="PANTHER" id="PTHR24198:SF165">
    <property type="entry name" value="ANKYRIN REPEAT-CONTAINING PROTEIN-RELATED"/>
    <property type="match status" value="1"/>
</dbReference>
<evidence type="ECO:0000256" key="2">
    <source>
        <dbReference type="ARBA" id="ARBA00023043"/>
    </source>
</evidence>
<dbReference type="STRING" id="554065.E1ZG89"/>
<name>E1ZG89_CHLVA</name>